<accession>A0A345Z579</accession>
<dbReference type="RefSeq" id="WP_115558642.1">
    <property type="nucleotide sequence ID" value="NZ_CP031376.1"/>
</dbReference>
<dbReference type="NCBIfam" id="NF038029">
    <property type="entry name" value="LP_plasma"/>
    <property type="match status" value="1"/>
</dbReference>
<protein>
    <recommendedName>
        <fullName evidence="3">Lipoprotein</fullName>
    </recommendedName>
</protein>
<dbReference type="Proteomes" id="UP000254792">
    <property type="component" value="Chromosome"/>
</dbReference>
<name>A0A345Z579_9MOLU</name>
<dbReference type="PROSITE" id="PS51257">
    <property type="entry name" value="PROKAR_LIPOPROTEIN"/>
    <property type="match status" value="1"/>
</dbReference>
<evidence type="ECO:0000313" key="2">
    <source>
        <dbReference type="Proteomes" id="UP000254792"/>
    </source>
</evidence>
<proteinExistence type="predicted"/>
<sequence>MKKLLSILGASTMVISAPLSVVSCKKQKVTTGDEFDYVELLNQFLAEITLIFEKQIQKSFSEYIWINQDQLPEDMTIESIRAANENNDFQNHESDFYQKMLSLIRPIIPVEQINQEINESIVNDVNYNPILIDKSTPLKNGVEIQEISFIDKTKAVTIGVKFSALVFYKDARGEKTSQTITANVSFNIFEDSETAITAKEMDDAYIELINKDLANQWTFFSDSGNLENTSAAIGSGEFITEQFSKELEVLNEINKNVSVVFEDLKMVVNNKMIVNSARFEPFFNWQNKDERWKTFYKALSNDFSAEKEFLENILNNGDWIQPINLVLMNKDKEKWDPLANASYELYTKKDNNSSTYINQYNLAYNLSKNKQINKVIQLQNSDFDLDLKGDFNSIALFGINVNDLKFKIGIDDFDFSSQTIIARQKTTKNNTMELYNYFMTQAYNFQKSFINLQETPNLEVKKTAYLKVPKEWDLDSMRNKRILYNYEMDQQLVLANTMSSYINNDLEFSTSIFLDKYNYKKNKYNKYIWINDKNDLFFLDKDVWGEEAMNQIIFTTYYFSDSANNNLSFDMRQVIENTNWYWDDEEDLLFTLTNVDSSFKFEK</sequence>
<dbReference type="AlphaFoldDB" id="A0A345Z579"/>
<organism evidence="1 2">
    <name type="scientific">Spiroplasma alleghenense</name>
    <dbReference type="NCBI Taxonomy" id="216931"/>
    <lineage>
        <taxon>Bacteria</taxon>
        <taxon>Bacillati</taxon>
        <taxon>Mycoplasmatota</taxon>
        <taxon>Mollicutes</taxon>
        <taxon>Entomoplasmatales</taxon>
        <taxon>Spiroplasmataceae</taxon>
        <taxon>Spiroplasma</taxon>
    </lineage>
</organism>
<reference evidence="1 2" key="1">
    <citation type="submission" date="2018-07" db="EMBL/GenBank/DDBJ databases">
        <title>Complete genome sequence of Spiroplasma alleghenense PLHS-1 (ATCC 51752).</title>
        <authorList>
            <person name="Chou L."/>
            <person name="Lee T.-Y."/>
            <person name="Tsai Y.-M."/>
            <person name="Kuo C.-H."/>
        </authorList>
    </citation>
    <scope>NUCLEOTIDE SEQUENCE [LARGE SCALE GENOMIC DNA]</scope>
    <source>
        <strain evidence="1 2">PLHS-1</strain>
    </source>
</reference>
<dbReference type="OrthoDB" id="387107at2"/>
<dbReference type="InterPro" id="IPR054816">
    <property type="entry name" value="Lipoprotein_mollicutes-type_CS"/>
</dbReference>
<gene>
    <name evidence="1" type="ORF">SALLE_v1c10880</name>
</gene>
<dbReference type="EMBL" id="CP031376">
    <property type="protein sequence ID" value="AXK51758.1"/>
    <property type="molecule type" value="Genomic_DNA"/>
</dbReference>
<evidence type="ECO:0000313" key="1">
    <source>
        <dbReference type="EMBL" id="AXK51758.1"/>
    </source>
</evidence>
<dbReference type="KEGG" id="salx:SALLE_v1c10880"/>
<evidence type="ECO:0008006" key="3">
    <source>
        <dbReference type="Google" id="ProtNLM"/>
    </source>
</evidence>
<keyword evidence="2" id="KW-1185">Reference proteome</keyword>